<dbReference type="SUPFAM" id="SSF56529">
    <property type="entry name" value="FAH"/>
    <property type="match status" value="1"/>
</dbReference>
<accession>A0ABS9WB82</accession>
<dbReference type="PANTHER" id="PTHR30143">
    <property type="entry name" value="ACID HYDRATASE"/>
    <property type="match status" value="1"/>
</dbReference>
<dbReference type="InterPro" id="IPR036663">
    <property type="entry name" value="Fumarylacetoacetase_C_sf"/>
</dbReference>
<comment type="caution">
    <text evidence="2">The sequence shown here is derived from an EMBL/GenBank/DDBJ whole genome shotgun (WGS) entry which is preliminary data.</text>
</comment>
<dbReference type="RefSeq" id="WP_120007232.1">
    <property type="nucleotide sequence ID" value="NZ_JALBUU010000125.1"/>
</dbReference>
<dbReference type="PANTHER" id="PTHR30143:SF0">
    <property type="entry name" value="2-KETO-4-PENTENOATE HYDRATASE"/>
    <property type="match status" value="1"/>
</dbReference>
<gene>
    <name evidence="2" type="ORF">MON41_23270</name>
</gene>
<keyword evidence="3" id="KW-1185">Reference proteome</keyword>
<evidence type="ECO:0000313" key="2">
    <source>
        <dbReference type="EMBL" id="MCI0756561.1"/>
    </source>
</evidence>
<reference evidence="2 3" key="1">
    <citation type="submission" date="2022-03" db="EMBL/GenBank/DDBJ databases">
        <title>Complete genome analysis of Roseomonas KG 17.1 : a prolific producer of plant growth promoters.</title>
        <authorList>
            <person name="Saadouli I."/>
            <person name="Najjari A."/>
            <person name="Mosbah A."/>
            <person name="Ouzari H.I."/>
        </authorList>
    </citation>
    <scope>NUCLEOTIDE SEQUENCE [LARGE SCALE GENOMIC DNA]</scope>
    <source>
        <strain evidence="2 3">KG17-1</strain>
    </source>
</reference>
<dbReference type="EMBL" id="JALBUU010000125">
    <property type="protein sequence ID" value="MCI0756561.1"/>
    <property type="molecule type" value="Genomic_DNA"/>
</dbReference>
<protein>
    <recommendedName>
        <fullName evidence="4">2-keto-4-pentenoate hydratase</fullName>
    </recommendedName>
</protein>
<dbReference type="Proteomes" id="UP001201985">
    <property type="component" value="Unassembled WGS sequence"/>
</dbReference>
<evidence type="ECO:0000256" key="1">
    <source>
        <dbReference type="SAM" id="SignalP"/>
    </source>
</evidence>
<sequence>MRRHSTALSAAALALALLAGPGMSPARAASEAPPPELTCPDDAAMQAMAASLLDKAPVQPFGRSLSLRDGLCAQGKLVEAMKKRLGDTVGWKVGLTNAAAQKRFGTDHPVAGPIYAETVRAKSGATLPAKFGARPAIEADLLVRVKDAGINQAGENHVEILRHIDQVIPFIEMPDLALEDLSKMNGPNLLAIGVGARLGVVGAPILPEATEDFARRLGSMTVTLQAEGKEPSSAPGTALLGHPLNVIPWLVKELAARGTALHPGDLISLGGFSPALPAEPGAWSVTYSGLQAEPARVAVTLE</sequence>
<organism evidence="2 3">
    <name type="scientific">Teichococcus vastitatis</name>
    <dbReference type="NCBI Taxonomy" id="2307076"/>
    <lineage>
        <taxon>Bacteria</taxon>
        <taxon>Pseudomonadati</taxon>
        <taxon>Pseudomonadota</taxon>
        <taxon>Alphaproteobacteria</taxon>
        <taxon>Acetobacterales</taxon>
        <taxon>Roseomonadaceae</taxon>
        <taxon>Roseomonas</taxon>
    </lineage>
</organism>
<keyword evidence="1" id="KW-0732">Signal</keyword>
<feature type="signal peptide" evidence="1">
    <location>
        <begin position="1"/>
        <end position="28"/>
    </location>
</feature>
<evidence type="ECO:0000313" key="3">
    <source>
        <dbReference type="Proteomes" id="UP001201985"/>
    </source>
</evidence>
<proteinExistence type="predicted"/>
<feature type="chain" id="PRO_5045758918" description="2-keto-4-pentenoate hydratase" evidence="1">
    <location>
        <begin position="29"/>
        <end position="302"/>
    </location>
</feature>
<evidence type="ECO:0008006" key="4">
    <source>
        <dbReference type="Google" id="ProtNLM"/>
    </source>
</evidence>
<dbReference type="Gene3D" id="3.90.850.10">
    <property type="entry name" value="Fumarylacetoacetase-like, C-terminal domain"/>
    <property type="match status" value="1"/>
</dbReference>
<name>A0ABS9WB82_9PROT</name>
<dbReference type="InterPro" id="IPR050772">
    <property type="entry name" value="Hydratase-Decarb/MhpD_sf"/>
</dbReference>